<dbReference type="EC" id="2.7.7.48" evidence="4"/>
<dbReference type="PROSITE" id="PS50507">
    <property type="entry name" value="RDRP_SSRNA_POS"/>
    <property type="match status" value="1"/>
</dbReference>
<proteinExistence type="predicted"/>
<dbReference type="InterPro" id="IPR043502">
    <property type="entry name" value="DNA/RNA_pol_sf"/>
</dbReference>
<accession>A0A514D7U8</accession>
<evidence type="ECO:0000259" key="5">
    <source>
        <dbReference type="PROSITE" id="PS50507"/>
    </source>
</evidence>
<evidence type="ECO:0000256" key="1">
    <source>
        <dbReference type="ARBA" id="ARBA00022679"/>
    </source>
</evidence>
<dbReference type="Pfam" id="PF00998">
    <property type="entry name" value="RdRP_3"/>
    <property type="match status" value="1"/>
</dbReference>
<dbReference type="InterPro" id="IPR007094">
    <property type="entry name" value="RNA-dir_pol_PSvirus"/>
</dbReference>
<organism evidence="6">
    <name type="scientific">Riboviria sp</name>
    <dbReference type="NCBI Taxonomy" id="2585031"/>
    <lineage>
        <taxon>Viruses</taxon>
        <taxon>Riboviria</taxon>
    </lineage>
</organism>
<keyword evidence="4 6" id="KW-0696">RNA-directed RNA polymerase</keyword>
<dbReference type="GO" id="GO:0039694">
    <property type="term" value="P:viral RNA genome replication"/>
    <property type="evidence" value="ECO:0007669"/>
    <property type="project" value="InterPro"/>
</dbReference>
<keyword evidence="3 4" id="KW-0693">Viral RNA replication</keyword>
<dbReference type="Gene3D" id="3.30.70.270">
    <property type="match status" value="1"/>
</dbReference>
<dbReference type="GO" id="GO:0003723">
    <property type="term" value="F:RNA binding"/>
    <property type="evidence" value="ECO:0007669"/>
    <property type="project" value="InterPro"/>
</dbReference>
<keyword evidence="2 4" id="KW-0548">Nucleotidyltransferase</keyword>
<dbReference type="CDD" id="cd23179">
    <property type="entry name" value="ps_ssRNAv_Tolivirales_RdRp"/>
    <property type="match status" value="1"/>
</dbReference>
<dbReference type="GO" id="GO:0003968">
    <property type="term" value="F:RNA-directed RNA polymerase activity"/>
    <property type="evidence" value="ECO:0007669"/>
    <property type="project" value="UniProtKB-KW"/>
</dbReference>
<dbReference type="InterPro" id="IPR043128">
    <property type="entry name" value="Rev_trsase/Diguanyl_cyclase"/>
</dbReference>
<dbReference type="InterPro" id="IPR002166">
    <property type="entry name" value="RNA_pol_HCV"/>
</dbReference>
<name>A0A514D7U8_9VIRU</name>
<dbReference type="SUPFAM" id="SSF56672">
    <property type="entry name" value="DNA/RNA polymerases"/>
    <property type="match status" value="1"/>
</dbReference>
<dbReference type="EMBL" id="MN034954">
    <property type="protein sequence ID" value="QDH89666.1"/>
    <property type="molecule type" value="Genomic_DNA"/>
</dbReference>
<comment type="catalytic activity">
    <reaction evidence="4">
        <text>RNA(n) + a ribonucleoside 5'-triphosphate = RNA(n+1) + diphosphate</text>
        <dbReference type="Rhea" id="RHEA:21248"/>
        <dbReference type="Rhea" id="RHEA-COMP:14527"/>
        <dbReference type="Rhea" id="RHEA-COMP:17342"/>
        <dbReference type="ChEBI" id="CHEBI:33019"/>
        <dbReference type="ChEBI" id="CHEBI:61557"/>
        <dbReference type="ChEBI" id="CHEBI:140395"/>
        <dbReference type="EC" id="2.7.7.48"/>
    </reaction>
</comment>
<keyword evidence="4" id="KW-0547">Nucleotide-binding</keyword>
<protein>
    <recommendedName>
        <fullName evidence="4">RNA-directed RNA polymerase</fullName>
        <ecNumber evidence="4">2.7.7.48</ecNumber>
    </recommendedName>
</protein>
<reference evidence="6" key="1">
    <citation type="submission" date="2019-05" db="EMBL/GenBank/DDBJ databases">
        <title>Metatranscriptomic reconstruction reveals RNA viruses with the potential to shape carbon cycling in soil.</title>
        <authorList>
            <person name="Starr E.P."/>
            <person name="Nuccio E."/>
            <person name="Pett-Ridge J."/>
            <person name="Banfield J.F."/>
            <person name="Firestone M.K."/>
        </authorList>
    </citation>
    <scope>NUCLEOTIDE SEQUENCE</scope>
    <source>
        <strain evidence="6">H2_Rhizo_31_scaffold_589</strain>
    </source>
</reference>
<feature type="domain" description="RdRp catalytic" evidence="5">
    <location>
        <begin position="114"/>
        <end position="227"/>
    </location>
</feature>
<dbReference type="GO" id="GO:0000166">
    <property type="term" value="F:nucleotide binding"/>
    <property type="evidence" value="ECO:0007669"/>
    <property type="project" value="UniProtKB-KW"/>
</dbReference>
<evidence type="ECO:0000256" key="3">
    <source>
        <dbReference type="ARBA" id="ARBA00022953"/>
    </source>
</evidence>
<sequence>MLYDGAKRTRYLNAEKSLINDGPATKLDARLSTFVKGDKLRFESGRKDPRIIQARSARYNLEMASFLKPIEHALYNLKGDYREGGNRTRLIVKGLNQKERAQLIDRKMAEVPDCAVVGIDMKRFDSHVSVEQLRVEHSVYLKCLADSRFQQLLSWQVRNRGTTMNGIKYGLTGGRMSGDMNTALGNCVLMILMCKALMRKLRIPKWDLACDGDDTLLFVPKAFVEILARDGPGVFLEFGHEVVFESLAYTMEEVLHCQARPVWTGGGYYTMVRNPAKSLSNALTAFRHFHEPKGGMKVMKSIAQCELVLNRGVPVLQCYAENLLRVLREVAFAKLPPDSTLLRRATLEAGSRWQDVVGCPITTASRISFEQAWGWPIEAQLAAEETFSRLRFEDLDLRRMCKNDIDDDWSDTRVETGRSWDDQVPWGC</sequence>
<evidence type="ECO:0000256" key="4">
    <source>
        <dbReference type="RuleBase" id="RU363062"/>
    </source>
</evidence>
<evidence type="ECO:0000313" key="6">
    <source>
        <dbReference type="EMBL" id="QDH89666.1"/>
    </source>
</evidence>
<evidence type="ECO:0000256" key="2">
    <source>
        <dbReference type="ARBA" id="ARBA00022695"/>
    </source>
</evidence>
<gene>
    <name evidence="6" type="ORF">H2Rhizo31589_000001</name>
</gene>
<keyword evidence="1 4" id="KW-0808">Transferase</keyword>